<proteinExistence type="predicted"/>
<protein>
    <submittedName>
        <fullName evidence="3">Membrane protein</fullName>
    </submittedName>
</protein>
<feature type="domain" description="Chlorhexidine efflux transporter" evidence="2">
    <location>
        <begin position="72"/>
        <end position="134"/>
    </location>
</feature>
<dbReference type="AlphaFoldDB" id="A0A918IY79"/>
<evidence type="ECO:0000259" key="2">
    <source>
        <dbReference type="Pfam" id="PF05232"/>
    </source>
</evidence>
<dbReference type="InterPro" id="IPR058208">
    <property type="entry name" value="PACE"/>
</dbReference>
<dbReference type="Proteomes" id="UP000628984">
    <property type="component" value="Unassembled WGS sequence"/>
</dbReference>
<reference evidence="3" key="2">
    <citation type="submission" date="2020-09" db="EMBL/GenBank/DDBJ databases">
        <authorList>
            <person name="Sun Q."/>
            <person name="Kim S."/>
        </authorList>
    </citation>
    <scope>NUCLEOTIDE SEQUENCE</scope>
    <source>
        <strain evidence="3">KCTC 23714</strain>
    </source>
</reference>
<feature type="transmembrane region" description="Helical" evidence="1">
    <location>
        <begin position="12"/>
        <end position="31"/>
    </location>
</feature>
<comment type="caution">
    <text evidence="3">The sequence shown here is derived from an EMBL/GenBank/DDBJ whole genome shotgun (WGS) entry which is preliminary data.</text>
</comment>
<keyword evidence="1" id="KW-0812">Transmembrane</keyword>
<dbReference type="EMBL" id="BMYQ01000008">
    <property type="protein sequence ID" value="GGW36284.1"/>
    <property type="molecule type" value="Genomic_DNA"/>
</dbReference>
<keyword evidence="1" id="KW-1133">Transmembrane helix</keyword>
<name>A0A918IY79_9RHOB</name>
<reference evidence="3" key="1">
    <citation type="journal article" date="2014" name="Int. J. Syst. Evol. Microbiol.">
        <title>Complete genome sequence of Corynebacterium casei LMG S-19264T (=DSM 44701T), isolated from a smear-ripened cheese.</title>
        <authorList>
            <consortium name="US DOE Joint Genome Institute (JGI-PGF)"/>
            <person name="Walter F."/>
            <person name="Albersmeier A."/>
            <person name="Kalinowski J."/>
            <person name="Ruckert C."/>
        </authorList>
    </citation>
    <scope>NUCLEOTIDE SEQUENCE</scope>
    <source>
        <strain evidence="3">KCTC 23714</strain>
    </source>
</reference>
<sequence length="141" mass="15537">MRKTADRIRHALSFELLGLAIVTPLGAVVFDHPMGEIGVVAAVSATIATLWNYLYNLIFDHALLRLRGTVRKTLAIRVGHAVLFETGLLAVLIPFIALYLGIGLWDALMMDLAFAGFYLVYAFAFNWAYDLVFPVPQPDGA</sequence>
<feature type="transmembrane region" description="Helical" evidence="1">
    <location>
        <begin position="108"/>
        <end position="129"/>
    </location>
</feature>
<feature type="transmembrane region" description="Helical" evidence="1">
    <location>
        <begin position="78"/>
        <end position="102"/>
    </location>
</feature>
<keyword evidence="4" id="KW-1185">Reference proteome</keyword>
<gene>
    <name evidence="3" type="ORF">GCM10011452_25940</name>
</gene>
<dbReference type="NCBIfam" id="NF033664">
    <property type="entry name" value="PACE_transport"/>
    <property type="match status" value="1"/>
</dbReference>
<evidence type="ECO:0000313" key="4">
    <source>
        <dbReference type="Proteomes" id="UP000628984"/>
    </source>
</evidence>
<dbReference type="Pfam" id="PF05232">
    <property type="entry name" value="BTP"/>
    <property type="match status" value="2"/>
</dbReference>
<feature type="domain" description="Chlorhexidine efflux transporter" evidence="2">
    <location>
        <begin position="2"/>
        <end position="64"/>
    </location>
</feature>
<organism evidence="3 4">
    <name type="scientific">Gemmobacter lanyuensis</name>
    <dbReference type="NCBI Taxonomy" id="1054497"/>
    <lineage>
        <taxon>Bacteria</taxon>
        <taxon>Pseudomonadati</taxon>
        <taxon>Pseudomonadota</taxon>
        <taxon>Alphaproteobacteria</taxon>
        <taxon>Rhodobacterales</taxon>
        <taxon>Paracoccaceae</taxon>
        <taxon>Gemmobacter</taxon>
    </lineage>
</organism>
<dbReference type="RefSeq" id="WP_189634308.1">
    <property type="nucleotide sequence ID" value="NZ_BMYQ01000008.1"/>
</dbReference>
<accession>A0A918IY79</accession>
<feature type="transmembrane region" description="Helical" evidence="1">
    <location>
        <begin position="37"/>
        <end position="58"/>
    </location>
</feature>
<evidence type="ECO:0000313" key="3">
    <source>
        <dbReference type="EMBL" id="GGW36284.1"/>
    </source>
</evidence>
<dbReference type="InterPro" id="IPR007896">
    <property type="entry name" value="BTP_bacteria"/>
</dbReference>
<evidence type="ECO:0000256" key="1">
    <source>
        <dbReference type="SAM" id="Phobius"/>
    </source>
</evidence>
<keyword evidence="1" id="KW-0472">Membrane</keyword>